<evidence type="ECO:0000256" key="1">
    <source>
        <dbReference type="SAM" id="MobiDB-lite"/>
    </source>
</evidence>
<accession>A0A6J4UIA8</accession>
<name>A0A6J4UIA8_9BACT</name>
<feature type="region of interest" description="Disordered" evidence="1">
    <location>
        <begin position="1"/>
        <end position="67"/>
    </location>
</feature>
<dbReference type="AlphaFoldDB" id="A0A6J4UIA8"/>
<organism evidence="2">
    <name type="scientific">uncultured Thermomicrobiales bacterium</name>
    <dbReference type="NCBI Taxonomy" id="1645740"/>
    <lineage>
        <taxon>Bacteria</taxon>
        <taxon>Pseudomonadati</taxon>
        <taxon>Thermomicrobiota</taxon>
        <taxon>Thermomicrobia</taxon>
        <taxon>Thermomicrobiales</taxon>
        <taxon>environmental samples</taxon>
    </lineage>
</organism>
<protein>
    <submittedName>
        <fullName evidence="2">Uncharacterized protein</fullName>
    </submittedName>
</protein>
<sequence>MDPTNAGSATGGGTREPNRSDPSESAFDIRSGDGPSAAQRGRELATAGPPGHTGESGSAVLDKGLHRSLPSLTEDELRRLSVLEPGTALDQGGVYLDLNHLDAGPVTAFGEQIATPDNRFVSKKETDYELWNRLTGRDTDGDGVPDPGA</sequence>
<evidence type="ECO:0000313" key="2">
    <source>
        <dbReference type="EMBL" id="CAA9548063.1"/>
    </source>
</evidence>
<proteinExistence type="predicted"/>
<reference evidence="2" key="1">
    <citation type="submission" date="2020-02" db="EMBL/GenBank/DDBJ databases">
        <authorList>
            <person name="Meier V. D."/>
        </authorList>
    </citation>
    <scope>NUCLEOTIDE SEQUENCE</scope>
    <source>
        <strain evidence="2">AVDCRST_MAG59</strain>
    </source>
</reference>
<dbReference type="EMBL" id="CADCWF010000091">
    <property type="protein sequence ID" value="CAA9548063.1"/>
    <property type="molecule type" value="Genomic_DNA"/>
</dbReference>
<gene>
    <name evidence="2" type="ORF">AVDCRST_MAG59-1497</name>
</gene>